<evidence type="ECO:0000256" key="2">
    <source>
        <dbReference type="ARBA" id="ARBA00023082"/>
    </source>
</evidence>
<dbReference type="PANTHER" id="PTHR30385:SF4">
    <property type="entry name" value="RNA POLYMERASE SIGMA-E FACTOR"/>
    <property type="match status" value="1"/>
</dbReference>
<dbReference type="CDD" id="cd06171">
    <property type="entry name" value="Sigma70_r4"/>
    <property type="match status" value="1"/>
</dbReference>
<organism evidence="9 10">
    <name type="scientific">Actinomadura barringtoniae</name>
    <dbReference type="NCBI Taxonomy" id="1427535"/>
    <lineage>
        <taxon>Bacteria</taxon>
        <taxon>Bacillati</taxon>
        <taxon>Actinomycetota</taxon>
        <taxon>Actinomycetes</taxon>
        <taxon>Streptosporangiales</taxon>
        <taxon>Thermomonosporaceae</taxon>
        <taxon>Actinomadura</taxon>
    </lineage>
</organism>
<dbReference type="InterPro" id="IPR013324">
    <property type="entry name" value="RNA_pol_sigma_r3/r4-like"/>
</dbReference>
<dbReference type="Pfam" id="PF04545">
    <property type="entry name" value="Sigma70_r4"/>
    <property type="match status" value="1"/>
</dbReference>
<evidence type="ECO:0000313" key="10">
    <source>
        <dbReference type="Proteomes" id="UP000669179"/>
    </source>
</evidence>
<dbReference type="Pfam" id="PF04542">
    <property type="entry name" value="Sigma70_r2"/>
    <property type="match status" value="1"/>
</dbReference>
<proteinExistence type="predicted"/>
<dbReference type="PRINTS" id="PR00046">
    <property type="entry name" value="SIGMA70FCT"/>
</dbReference>
<dbReference type="InterPro" id="IPR000943">
    <property type="entry name" value="RNA_pol_sigma70"/>
</dbReference>
<evidence type="ECO:0000256" key="4">
    <source>
        <dbReference type="ARBA" id="ARBA00023163"/>
    </source>
</evidence>
<keyword evidence="1" id="KW-0805">Transcription regulation</keyword>
<dbReference type="EMBL" id="JAGEOJ010000022">
    <property type="protein sequence ID" value="MBO2453839.1"/>
    <property type="molecule type" value="Genomic_DNA"/>
</dbReference>
<dbReference type="PANTHER" id="PTHR30385">
    <property type="entry name" value="SIGMA FACTOR F FLAGELLAR"/>
    <property type="match status" value="1"/>
</dbReference>
<dbReference type="Pfam" id="PF04539">
    <property type="entry name" value="Sigma70_r3"/>
    <property type="match status" value="1"/>
</dbReference>
<dbReference type="InterPro" id="IPR007627">
    <property type="entry name" value="RNA_pol_sigma70_r2"/>
</dbReference>
<keyword evidence="10" id="KW-1185">Reference proteome</keyword>
<dbReference type="InterPro" id="IPR014322">
    <property type="entry name" value="RNA_pol_sigma-B/F/G"/>
</dbReference>
<sequence>MDATAYQTSFSGHSRGSLCALCAVRVRIRGDSWGTHVPYIRERVAPLTTTPIQVARPPEEAAGSRTDKPPGSRGDGRYEDGRAEELLRELNAPGTGEGRCLEIRDELAKFYTPIVRSIARRYTQRGELLEDLQQAAYLGLVKAINNYNPDLGDHFLRYAYPTMHGEVKRHFRDKTWAIHMPRRFQELRSQLKVVTQEFIRDHRRSPTIAEVAVLLEVTEEEAVEVLVAADAYNPDSLDVPLSDEDGAITLGDTLGREDVAMQNLIDGEALAPLLDALPERERTIVLLRFFGNKTQLEIAAELGCSQMHVSRLLRRTLTQLREGLLREE</sequence>
<comment type="caution">
    <text evidence="9">The sequence shown here is derived from an EMBL/GenBank/DDBJ whole genome shotgun (WGS) entry which is preliminary data.</text>
</comment>
<dbReference type="InterPro" id="IPR007630">
    <property type="entry name" value="RNA_pol_sigma70_r4"/>
</dbReference>
<dbReference type="SUPFAM" id="SSF88946">
    <property type="entry name" value="Sigma2 domain of RNA polymerase sigma factors"/>
    <property type="match status" value="1"/>
</dbReference>
<dbReference type="Proteomes" id="UP000669179">
    <property type="component" value="Unassembled WGS sequence"/>
</dbReference>
<dbReference type="GO" id="GO:0016987">
    <property type="term" value="F:sigma factor activity"/>
    <property type="evidence" value="ECO:0007669"/>
    <property type="project" value="UniProtKB-KW"/>
</dbReference>
<evidence type="ECO:0000259" key="7">
    <source>
        <dbReference type="Pfam" id="PF04542"/>
    </source>
</evidence>
<dbReference type="InterPro" id="IPR014284">
    <property type="entry name" value="RNA_pol_sigma-70_dom"/>
</dbReference>
<reference evidence="9" key="1">
    <citation type="submission" date="2021-03" db="EMBL/GenBank/DDBJ databases">
        <authorList>
            <person name="Kanchanasin P."/>
            <person name="Saeng-In P."/>
            <person name="Phongsopitanun W."/>
            <person name="Yuki M."/>
            <person name="Kudo T."/>
            <person name="Ohkuma M."/>
            <person name="Tanasupawat S."/>
        </authorList>
    </citation>
    <scope>NUCLEOTIDE SEQUENCE</scope>
    <source>
        <strain evidence="9">GKU 128</strain>
    </source>
</reference>
<name>A0A939PPN3_9ACTN</name>
<dbReference type="AlphaFoldDB" id="A0A939PPN3"/>
<accession>A0A939PPN3</accession>
<dbReference type="NCBIfam" id="TIGR02937">
    <property type="entry name" value="sigma70-ECF"/>
    <property type="match status" value="1"/>
</dbReference>
<dbReference type="InterPro" id="IPR007624">
    <property type="entry name" value="RNA_pol_sigma70_r3"/>
</dbReference>
<dbReference type="Gene3D" id="1.20.120.1810">
    <property type="match status" value="1"/>
</dbReference>
<protein>
    <submittedName>
        <fullName evidence="9">SigB/SigF/SigG family RNA polymerase sigma factor</fullName>
    </submittedName>
</protein>
<feature type="region of interest" description="Disordered" evidence="5">
    <location>
        <begin position="50"/>
        <end position="78"/>
    </location>
</feature>
<dbReference type="GO" id="GO:0006352">
    <property type="term" value="P:DNA-templated transcription initiation"/>
    <property type="evidence" value="ECO:0007669"/>
    <property type="project" value="InterPro"/>
</dbReference>
<dbReference type="NCBIfam" id="TIGR02980">
    <property type="entry name" value="SigBFG"/>
    <property type="match status" value="1"/>
</dbReference>
<gene>
    <name evidence="9" type="ORF">J4573_42585</name>
</gene>
<dbReference type="InterPro" id="IPR036388">
    <property type="entry name" value="WH-like_DNA-bd_sf"/>
</dbReference>
<feature type="compositionally biased region" description="Basic and acidic residues" evidence="5">
    <location>
        <begin position="65"/>
        <end position="78"/>
    </location>
</feature>
<feature type="domain" description="RNA polymerase sigma-70 region 4" evidence="8">
    <location>
        <begin position="273"/>
        <end position="322"/>
    </location>
</feature>
<dbReference type="SUPFAM" id="SSF88659">
    <property type="entry name" value="Sigma3 and sigma4 domains of RNA polymerase sigma factors"/>
    <property type="match status" value="2"/>
</dbReference>
<dbReference type="InterPro" id="IPR013325">
    <property type="entry name" value="RNA_pol_sigma_r2"/>
</dbReference>
<evidence type="ECO:0000313" key="9">
    <source>
        <dbReference type="EMBL" id="MBO2453839.1"/>
    </source>
</evidence>
<keyword evidence="2" id="KW-0731">Sigma factor</keyword>
<evidence type="ECO:0000256" key="1">
    <source>
        <dbReference type="ARBA" id="ARBA00023015"/>
    </source>
</evidence>
<evidence type="ECO:0000256" key="5">
    <source>
        <dbReference type="SAM" id="MobiDB-lite"/>
    </source>
</evidence>
<keyword evidence="3" id="KW-0238">DNA-binding</keyword>
<feature type="domain" description="RNA polymerase sigma-70 region 2" evidence="7">
    <location>
        <begin position="111"/>
        <end position="176"/>
    </location>
</feature>
<dbReference type="Gene3D" id="1.10.10.10">
    <property type="entry name" value="Winged helix-like DNA-binding domain superfamily/Winged helix DNA-binding domain"/>
    <property type="match status" value="2"/>
</dbReference>
<evidence type="ECO:0000259" key="8">
    <source>
        <dbReference type="Pfam" id="PF04545"/>
    </source>
</evidence>
<feature type="domain" description="RNA polymerase sigma-70 region 3" evidence="6">
    <location>
        <begin position="186"/>
        <end position="254"/>
    </location>
</feature>
<dbReference type="GO" id="GO:0003677">
    <property type="term" value="F:DNA binding"/>
    <property type="evidence" value="ECO:0007669"/>
    <property type="project" value="UniProtKB-KW"/>
</dbReference>
<evidence type="ECO:0000256" key="3">
    <source>
        <dbReference type="ARBA" id="ARBA00023125"/>
    </source>
</evidence>
<evidence type="ECO:0000259" key="6">
    <source>
        <dbReference type="Pfam" id="PF04539"/>
    </source>
</evidence>
<keyword evidence="4" id="KW-0804">Transcription</keyword>